<sequence length="55" mass="6188">MMKPNFIIVFGVVLHVFDLAMMNVTRGVIVEFISIIFALCLLLILAIFTPVTNFT</sequence>
<feature type="transmembrane region" description="Helical" evidence="1">
    <location>
        <begin position="32"/>
        <end position="51"/>
    </location>
</feature>
<keyword evidence="1" id="KW-0812">Transmembrane</keyword>
<organism evidence="2">
    <name type="scientific">Rhizophora mucronata</name>
    <name type="common">Asiatic mangrove</name>
    <dbReference type="NCBI Taxonomy" id="61149"/>
    <lineage>
        <taxon>Eukaryota</taxon>
        <taxon>Viridiplantae</taxon>
        <taxon>Streptophyta</taxon>
        <taxon>Embryophyta</taxon>
        <taxon>Tracheophyta</taxon>
        <taxon>Spermatophyta</taxon>
        <taxon>Magnoliopsida</taxon>
        <taxon>eudicotyledons</taxon>
        <taxon>Gunneridae</taxon>
        <taxon>Pentapetalae</taxon>
        <taxon>rosids</taxon>
        <taxon>fabids</taxon>
        <taxon>Malpighiales</taxon>
        <taxon>Rhizophoraceae</taxon>
        <taxon>Rhizophora</taxon>
    </lineage>
</organism>
<proteinExistence type="predicted"/>
<evidence type="ECO:0000313" key="2">
    <source>
        <dbReference type="EMBL" id="MBW84840.1"/>
    </source>
</evidence>
<dbReference type="AlphaFoldDB" id="A0A2P2IUE9"/>
<reference evidence="2" key="1">
    <citation type="submission" date="2018-02" db="EMBL/GenBank/DDBJ databases">
        <title>Rhizophora mucronata_Transcriptome.</title>
        <authorList>
            <person name="Meera S.P."/>
            <person name="Sreeshan A."/>
            <person name="Augustine A."/>
        </authorList>
    </citation>
    <scope>NUCLEOTIDE SEQUENCE</scope>
    <source>
        <tissue evidence="2">Leaf</tissue>
    </source>
</reference>
<name>A0A2P2IUE9_RHIMU</name>
<accession>A0A2P2IUE9</accession>
<protein>
    <submittedName>
        <fullName evidence="2">Uncharacterized protein MANES_04G086000</fullName>
    </submittedName>
</protein>
<evidence type="ECO:0000256" key="1">
    <source>
        <dbReference type="SAM" id="Phobius"/>
    </source>
</evidence>
<keyword evidence="1" id="KW-1133">Transmembrane helix</keyword>
<keyword evidence="1" id="KW-0472">Membrane</keyword>
<dbReference type="EMBL" id="GGEC01004357">
    <property type="protein sequence ID" value="MBW84840.1"/>
    <property type="molecule type" value="Transcribed_RNA"/>
</dbReference>